<name>A0A9N9DSH8_9GLOM</name>
<dbReference type="AlphaFoldDB" id="A0A9N9DSH8"/>
<reference evidence="1" key="1">
    <citation type="submission" date="2021-06" db="EMBL/GenBank/DDBJ databases">
        <authorList>
            <person name="Kallberg Y."/>
            <person name="Tangrot J."/>
            <person name="Rosling A."/>
        </authorList>
    </citation>
    <scope>NUCLEOTIDE SEQUENCE</scope>
    <source>
        <strain evidence="1">FL966</strain>
    </source>
</reference>
<dbReference type="EMBL" id="CAJVQA010007091">
    <property type="protein sequence ID" value="CAG8651346.1"/>
    <property type="molecule type" value="Genomic_DNA"/>
</dbReference>
<evidence type="ECO:0000313" key="1">
    <source>
        <dbReference type="EMBL" id="CAG8651346.1"/>
    </source>
</evidence>
<dbReference type="Proteomes" id="UP000789759">
    <property type="component" value="Unassembled WGS sequence"/>
</dbReference>
<comment type="caution">
    <text evidence="1">The sequence shown here is derived from an EMBL/GenBank/DDBJ whole genome shotgun (WGS) entry which is preliminary data.</text>
</comment>
<accession>A0A9N9DSH8</accession>
<proteinExistence type="predicted"/>
<protein>
    <submittedName>
        <fullName evidence="1">17461_t:CDS:1</fullName>
    </submittedName>
</protein>
<sequence>MLISRVLTQITDPSSEDAGEIKLRCEIGFPIVNLTLNCKIL</sequence>
<gene>
    <name evidence="1" type="ORF">CPELLU_LOCUS9349</name>
</gene>
<organism evidence="1 2">
    <name type="scientific">Cetraspora pellucida</name>
    <dbReference type="NCBI Taxonomy" id="1433469"/>
    <lineage>
        <taxon>Eukaryota</taxon>
        <taxon>Fungi</taxon>
        <taxon>Fungi incertae sedis</taxon>
        <taxon>Mucoromycota</taxon>
        <taxon>Glomeromycotina</taxon>
        <taxon>Glomeromycetes</taxon>
        <taxon>Diversisporales</taxon>
        <taxon>Gigasporaceae</taxon>
        <taxon>Cetraspora</taxon>
    </lineage>
</organism>
<evidence type="ECO:0000313" key="2">
    <source>
        <dbReference type="Proteomes" id="UP000789759"/>
    </source>
</evidence>
<keyword evidence="2" id="KW-1185">Reference proteome</keyword>